<dbReference type="GO" id="GO:0003677">
    <property type="term" value="F:DNA binding"/>
    <property type="evidence" value="ECO:0007669"/>
    <property type="project" value="InterPro"/>
</dbReference>
<dbReference type="SUPFAM" id="SSF47413">
    <property type="entry name" value="lambda repressor-like DNA-binding domains"/>
    <property type="match status" value="1"/>
</dbReference>
<reference evidence="3 4" key="1">
    <citation type="submission" date="2019-08" db="EMBL/GenBank/DDBJ databases">
        <authorList>
            <person name="Seo M.-J."/>
        </authorList>
    </citation>
    <scope>NUCLEOTIDE SEQUENCE [LARGE SCALE GENOMIC DNA]</scope>
    <source>
        <strain evidence="3 4">KIGAM108</strain>
    </source>
</reference>
<dbReference type="Proteomes" id="UP000322791">
    <property type="component" value="Unassembled WGS sequence"/>
</dbReference>
<dbReference type="EMBL" id="VTHL01000010">
    <property type="protein sequence ID" value="TYZ09316.1"/>
    <property type="molecule type" value="Genomic_DNA"/>
</dbReference>
<accession>A0A5D6V193</accession>
<feature type="domain" description="HTH cro/C1-type" evidence="2">
    <location>
        <begin position="49"/>
        <end position="92"/>
    </location>
</feature>
<organism evidence="3 4">
    <name type="scientific">Hymenobacter lutimineralis</name>
    <dbReference type="NCBI Taxonomy" id="2606448"/>
    <lineage>
        <taxon>Bacteria</taxon>
        <taxon>Pseudomonadati</taxon>
        <taxon>Bacteroidota</taxon>
        <taxon>Cytophagia</taxon>
        <taxon>Cytophagales</taxon>
        <taxon>Hymenobacteraceae</taxon>
        <taxon>Hymenobacter</taxon>
    </lineage>
</organism>
<dbReference type="InterPro" id="IPR010982">
    <property type="entry name" value="Lambda_DNA-bd_dom_sf"/>
</dbReference>
<dbReference type="InterPro" id="IPR001387">
    <property type="entry name" value="Cro/C1-type_HTH"/>
</dbReference>
<evidence type="ECO:0000313" key="3">
    <source>
        <dbReference type="EMBL" id="TYZ09316.1"/>
    </source>
</evidence>
<protein>
    <submittedName>
        <fullName evidence="3">Helix-turn-helix transcriptional regulator</fullName>
    </submittedName>
</protein>
<gene>
    <name evidence="3" type="ORF">FY528_11265</name>
</gene>
<dbReference type="PROSITE" id="PS50943">
    <property type="entry name" value="HTH_CROC1"/>
    <property type="match status" value="1"/>
</dbReference>
<evidence type="ECO:0000256" key="1">
    <source>
        <dbReference type="SAM" id="MobiDB-lite"/>
    </source>
</evidence>
<dbReference type="CDD" id="cd00093">
    <property type="entry name" value="HTH_XRE"/>
    <property type="match status" value="1"/>
</dbReference>
<keyword evidence="4" id="KW-1185">Reference proteome</keyword>
<dbReference type="Gene3D" id="1.10.260.40">
    <property type="entry name" value="lambda repressor-like DNA-binding domains"/>
    <property type="match status" value="1"/>
</dbReference>
<dbReference type="AlphaFoldDB" id="A0A5D6V193"/>
<feature type="compositionally biased region" description="Pro residues" evidence="1">
    <location>
        <begin position="167"/>
        <end position="178"/>
    </location>
</feature>
<evidence type="ECO:0000259" key="2">
    <source>
        <dbReference type="PROSITE" id="PS50943"/>
    </source>
</evidence>
<feature type="compositionally biased region" description="Low complexity" evidence="1">
    <location>
        <begin position="125"/>
        <end position="156"/>
    </location>
</feature>
<evidence type="ECO:0000313" key="4">
    <source>
        <dbReference type="Proteomes" id="UP000322791"/>
    </source>
</evidence>
<feature type="region of interest" description="Disordered" evidence="1">
    <location>
        <begin position="107"/>
        <end position="178"/>
    </location>
</feature>
<feature type="compositionally biased region" description="Pro residues" evidence="1">
    <location>
        <begin position="112"/>
        <end position="124"/>
    </location>
</feature>
<name>A0A5D6V193_9BACT</name>
<proteinExistence type="predicted"/>
<comment type="caution">
    <text evidence="3">The sequence shown here is derived from an EMBL/GenBank/DDBJ whole genome shotgun (WGS) entry which is preliminary data.</text>
</comment>
<sequence>MLKADLLCIFLLARNTQQRNERRLLYIFRTPKNTQLPMPRRALPSTSVLARIRAWFGLQQQELALYLGVTQQLVQGIEAGNRKMSTAVAMAMLPLARQLPEPLTRLQEPLPATLPPPVRPPRPMPSTSGGACACNGPPGCAPKPSSWPAAPTWPSAGNKPYQHCSPHPMPPTPNVLAG</sequence>
<dbReference type="Pfam" id="PF01381">
    <property type="entry name" value="HTH_3"/>
    <property type="match status" value="1"/>
</dbReference>